<feature type="compositionally biased region" description="Low complexity" evidence="2">
    <location>
        <begin position="180"/>
        <end position="200"/>
    </location>
</feature>
<sequence>MSHQPGTRIGVHAGADEHRATAGSVSSRMPENTLSSARAAPDSSISTQQATQAYPSNRQYPPQGYEELSHTHTTPTRKPLPENEHPPSPWRSQDQSQRFGDRSDSKLNSSSPLHNSSHRPAPPLAVQQQLHRSQHDHQVSSHSTPQDQLERLAAEASSVVGGITGTTPSLRSESPLRYESTSSVHSSAPSGGSHNHSYGSSRDRVHQLHSFPERVDSAATSTIPTAMSSSSVPQAVPSTPRVIARTASIDSSASAQSGAGHAHSASTSSNNAFSQITGSSPADIQALIQAAGSAEELILVLLKEKQSITAQNSQLWRLVDKQRAMILGLNKDLERAMKEKDKYRKKLKEQMGIPPIPGNPAVDEATAGGPSRTLSESPAPSLDGMHDHSDSGRGGIKRTDSLASSIDRGREGYTSSALDVTIAPYNRKGSIATLEEGSESVFREKREDALPDVLHDDEDDDLHSTPISPKTQTPVLRSTEGAPQVQQTEPMTQAKKLGISTNVPPAVGLGKSPFRKGPPARLELPQSPSQGQPQHESTEEQERASRRNSDDSWQQTPDDKKSAMAHRFMNNGPLTAPPTRQPPAPYLQNMPLTPGPSRIEKDRSLSPEGEAARIRQQFIRAPMPSPGLPSSPRPSDRPAGSPLPRGSRNFSLDSGTPQPMFQPMMTIPGTPRASLPLPSPRLFNGHERTGSDGSKSGPIDIVIQPATIATVDCRVVSSRMKPSRASMMPGKQKANEDSVFTLGVFSRTDGQEILRVEKDVNALGVLDNRLRKLVIYAVKVPDRQLFTGYAPARMDARRAATDEFLAGILQAVLTSETAALILCEFFSTDVVEHYPNSPFAVETIKESSASTASDKSPFPVVVKEGYLTKRGKNFGGWKERYFVLEAPVLKYFDSPGGAQLGQIKLHNAQIGRQSSKSKDDTTADEDNQYRHAFLVLEPKRKDSATLVRHVLCAENDKERDDWVSVLLEYVTTDKDEEGKKKATKDNGGAKNAKDDGKNGDDVSLRSMSYDEVSQGPAPARGPTPEELSRSQITPSPSSMVSQTPSTQFANASPVPDRGPQTGKQISAPSNGTVISDLAAWGAMKLGGGGAPAVHDDAAAAKAAKAAKKRSIWGFRQRSSSDLDDQRAASFQQALERFPLSKPVFGISLEEAVSLTKPPGQDAALPAVVYRCIEFLDAKNASEEEGIFRLSGSNTLIRSLKEKFNTEADFNILANDDYYDVHAIAGLLKLYLRELPTSILTSERRDDFVRVTEMNDKSEKITALNNLVHSLPAENFALLKALSGHLLRIVDNAAINKMTIRNVGIVFSPTLNIPAQVFSMFLHEYRYIFFRDGEAPPPEPPRIEAPSGSPKPLMSPHQATFDGPSIMMEPPRTPMLPAHPAAIQPPGARPQIISYEPRYDGPVITSPTQISGPRFDIDHSAAAAAAAQSSSGGGLMVPGQDAKSQKTKRRESSMMFMMGGLKKGGFAPSKSNAMVEEDLYG</sequence>
<feature type="compositionally biased region" description="Polar residues" evidence="2">
    <location>
        <begin position="23"/>
        <end position="36"/>
    </location>
</feature>
<dbReference type="eggNOG" id="KOG4269">
    <property type="taxonomic scope" value="Eukaryota"/>
</dbReference>
<dbReference type="Proteomes" id="UP000018144">
    <property type="component" value="Unassembled WGS sequence"/>
</dbReference>
<dbReference type="Gene3D" id="2.30.29.30">
    <property type="entry name" value="Pleckstrin-homology domain (PH domain)/Phosphotyrosine-binding domain (PTB)"/>
    <property type="match status" value="1"/>
</dbReference>
<feature type="compositionally biased region" description="Polar residues" evidence="2">
    <location>
        <begin position="43"/>
        <end position="60"/>
    </location>
</feature>
<dbReference type="EMBL" id="HF935285">
    <property type="protein sequence ID" value="CCX06322.1"/>
    <property type="molecule type" value="Genomic_DNA"/>
</dbReference>
<gene>
    <name evidence="5" type="ORF">PCON_05909</name>
</gene>
<dbReference type="PANTHER" id="PTHR23176:SF129">
    <property type="entry name" value="RHO GTPASE ACTIVATING PROTEIN AT 16F, ISOFORM E-RELATED"/>
    <property type="match status" value="1"/>
</dbReference>
<accession>U4KWM6</accession>
<dbReference type="SMART" id="SM00324">
    <property type="entry name" value="RhoGAP"/>
    <property type="match status" value="1"/>
</dbReference>
<dbReference type="FunFam" id="2.30.29.30:FF:000452">
    <property type="entry name" value="Rho GTPase activator (Bem3)"/>
    <property type="match status" value="1"/>
</dbReference>
<feature type="region of interest" description="Disordered" evidence="2">
    <location>
        <begin position="976"/>
        <end position="1069"/>
    </location>
</feature>
<feature type="region of interest" description="Disordered" evidence="2">
    <location>
        <begin position="1335"/>
        <end position="1354"/>
    </location>
</feature>
<dbReference type="CDD" id="cd13277">
    <property type="entry name" value="PH_Bem3"/>
    <property type="match status" value="1"/>
</dbReference>
<feature type="domain" description="Rho-GAP" evidence="4">
    <location>
        <begin position="1146"/>
        <end position="1360"/>
    </location>
</feature>
<dbReference type="GO" id="GO:0005938">
    <property type="term" value="C:cell cortex"/>
    <property type="evidence" value="ECO:0007669"/>
    <property type="project" value="UniProtKB-ARBA"/>
</dbReference>
<dbReference type="OrthoDB" id="185175at2759"/>
<feature type="compositionally biased region" description="Polar residues" evidence="2">
    <location>
        <begin position="1029"/>
        <end position="1050"/>
    </location>
</feature>
<evidence type="ECO:0000313" key="5">
    <source>
        <dbReference type="EMBL" id="CCX06322.1"/>
    </source>
</evidence>
<dbReference type="PROSITE" id="PS50238">
    <property type="entry name" value="RHOGAP"/>
    <property type="match status" value="1"/>
</dbReference>
<feature type="region of interest" description="Disordered" evidence="2">
    <location>
        <begin position="451"/>
        <end position="699"/>
    </location>
</feature>
<dbReference type="GO" id="GO:0005096">
    <property type="term" value="F:GTPase activator activity"/>
    <property type="evidence" value="ECO:0007669"/>
    <property type="project" value="UniProtKB-KW"/>
</dbReference>
<dbReference type="SUPFAM" id="SSF50729">
    <property type="entry name" value="PH domain-like"/>
    <property type="match status" value="1"/>
</dbReference>
<protein>
    <submittedName>
        <fullName evidence="5">Similar to Probable Rho-type GTPase-activating protein 2 acc. no. Q10164</fullName>
    </submittedName>
</protein>
<feature type="compositionally biased region" description="Polar residues" evidence="2">
    <location>
        <begin position="465"/>
        <end position="476"/>
    </location>
</feature>
<dbReference type="SMART" id="SM00233">
    <property type="entry name" value="PH"/>
    <property type="match status" value="1"/>
</dbReference>
<keyword evidence="6" id="KW-1185">Reference proteome</keyword>
<dbReference type="InterPro" id="IPR011993">
    <property type="entry name" value="PH-like_dom_sf"/>
</dbReference>
<dbReference type="Gene3D" id="1.10.555.10">
    <property type="entry name" value="Rho GTPase activation protein"/>
    <property type="match status" value="1"/>
</dbReference>
<feature type="compositionally biased region" description="Pro residues" evidence="2">
    <location>
        <begin position="623"/>
        <end position="632"/>
    </location>
</feature>
<dbReference type="STRING" id="1076935.U4KWM6"/>
<feature type="compositionally biased region" description="Polar residues" evidence="2">
    <location>
        <begin position="648"/>
        <end position="659"/>
    </location>
</feature>
<feature type="compositionally biased region" description="Basic and acidic residues" evidence="2">
    <location>
        <begin position="598"/>
        <end position="613"/>
    </location>
</feature>
<dbReference type="InterPro" id="IPR001849">
    <property type="entry name" value="PH_domain"/>
</dbReference>
<feature type="region of interest" description="Disordered" evidence="2">
    <location>
        <begin position="1"/>
        <end position="277"/>
    </location>
</feature>
<dbReference type="PROSITE" id="PS50003">
    <property type="entry name" value="PH_DOMAIN"/>
    <property type="match status" value="1"/>
</dbReference>
<feature type="compositionally biased region" description="Low complexity" evidence="2">
    <location>
        <begin position="106"/>
        <end position="115"/>
    </location>
</feature>
<feature type="domain" description="PH" evidence="3">
    <location>
        <begin position="860"/>
        <end position="971"/>
    </location>
</feature>
<feature type="compositionally biased region" description="Low complexity" evidence="2">
    <location>
        <begin position="246"/>
        <end position="275"/>
    </location>
</feature>
<dbReference type="Pfam" id="PF00620">
    <property type="entry name" value="RhoGAP"/>
    <property type="match status" value="1"/>
</dbReference>
<evidence type="ECO:0000259" key="4">
    <source>
        <dbReference type="PROSITE" id="PS50238"/>
    </source>
</evidence>
<feature type="compositionally biased region" description="Pro residues" evidence="2">
    <location>
        <begin position="575"/>
        <end position="585"/>
    </location>
</feature>
<evidence type="ECO:0000256" key="2">
    <source>
        <dbReference type="SAM" id="MobiDB-lite"/>
    </source>
</evidence>
<dbReference type="Pfam" id="PF00169">
    <property type="entry name" value="PH"/>
    <property type="match status" value="1"/>
</dbReference>
<dbReference type="OMA" id="HQMFSDL"/>
<dbReference type="InterPro" id="IPR008936">
    <property type="entry name" value="Rho_GTPase_activation_prot"/>
</dbReference>
<evidence type="ECO:0000256" key="1">
    <source>
        <dbReference type="ARBA" id="ARBA00022468"/>
    </source>
</evidence>
<dbReference type="InterPro" id="IPR050729">
    <property type="entry name" value="Rho-GAP"/>
</dbReference>
<evidence type="ECO:0000259" key="3">
    <source>
        <dbReference type="PROSITE" id="PS50003"/>
    </source>
</evidence>
<dbReference type="GO" id="GO:0007165">
    <property type="term" value="P:signal transduction"/>
    <property type="evidence" value="ECO:0007669"/>
    <property type="project" value="InterPro"/>
</dbReference>
<feature type="compositionally biased region" description="Low complexity" evidence="2">
    <location>
        <begin position="671"/>
        <end position="682"/>
    </location>
</feature>
<keyword evidence="1" id="KW-0343">GTPase activation</keyword>
<feature type="region of interest" description="Disordered" evidence="2">
    <location>
        <begin position="350"/>
        <end position="408"/>
    </location>
</feature>
<feature type="compositionally biased region" description="Basic and acidic residues" evidence="2">
    <location>
        <begin position="201"/>
        <end position="216"/>
    </location>
</feature>
<organism evidence="5 6">
    <name type="scientific">Pyronema omphalodes (strain CBS 100304)</name>
    <name type="common">Pyronema confluens</name>
    <dbReference type="NCBI Taxonomy" id="1076935"/>
    <lineage>
        <taxon>Eukaryota</taxon>
        <taxon>Fungi</taxon>
        <taxon>Dikarya</taxon>
        <taxon>Ascomycota</taxon>
        <taxon>Pezizomycotina</taxon>
        <taxon>Pezizomycetes</taxon>
        <taxon>Pezizales</taxon>
        <taxon>Pyronemataceae</taxon>
        <taxon>Pyronema</taxon>
    </lineage>
</organism>
<dbReference type="SUPFAM" id="SSF48350">
    <property type="entry name" value="GTPase activation domain, GAP"/>
    <property type="match status" value="1"/>
</dbReference>
<dbReference type="InterPro" id="IPR000198">
    <property type="entry name" value="RhoGAP_dom"/>
</dbReference>
<reference evidence="5 6" key="1">
    <citation type="journal article" date="2013" name="PLoS Genet.">
        <title>The genome and development-dependent transcriptomes of Pyronema confluens: a window into fungal evolution.</title>
        <authorList>
            <person name="Traeger S."/>
            <person name="Altegoer F."/>
            <person name="Freitag M."/>
            <person name="Gabaldon T."/>
            <person name="Kempken F."/>
            <person name="Kumar A."/>
            <person name="Marcet-Houben M."/>
            <person name="Poggeler S."/>
            <person name="Stajich J.E."/>
            <person name="Nowrousian M."/>
        </authorList>
    </citation>
    <scope>NUCLEOTIDE SEQUENCE [LARGE SCALE GENOMIC DNA]</scope>
    <source>
        <strain evidence="6">CBS 100304</strain>
        <tissue evidence="5">Vegetative mycelium</tissue>
    </source>
</reference>
<feature type="compositionally biased region" description="Polar residues" evidence="2">
    <location>
        <begin position="526"/>
        <end position="535"/>
    </location>
</feature>
<dbReference type="PANTHER" id="PTHR23176">
    <property type="entry name" value="RHO/RAC/CDC GTPASE-ACTIVATING PROTEIN"/>
    <property type="match status" value="1"/>
</dbReference>
<feature type="region of interest" description="Disordered" evidence="2">
    <location>
        <begin position="1427"/>
        <end position="1449"/>
    </location>
</feature>
<feature type="compositionally biased region" description="Basic and acidic residues" evidence="2">
    <location>
        <begin position="991"/>
        <end position="1003"/>
    </location>
</feature>
<feature type="compositionally biased region" description="Polar residues" evidence="2">
    <location>
        <begin position="218"/>
        <end position="237"/>
    </location>
</feature>
<evidence type="ECO:0000313" key="6">
    <source>
        <dbReference type="Proteomes" id="UP000018144"/>
    </source>
</evidence>
<proteinExistence type="predicted"/>
<name>U4KWM6_PYROM</name>
<feature type="compositionally biased region" description="Basic and acidic residues" evidence="2">
    <location>
        <begin position="536"/>
        <end position="550"/>
    </location>
</feature>